<organism evidence="3 4">
    <name type="scientific">Ambrosiozyma monospora</name>
    <name type="common">Yeast</name>
    <name type="synonym">Endomycopsis monosporus</name>
    <dbReference type="NCBI Taxonomy" id="43982"/>
    <lineage>
        <taxon>Eukaryota</taxon>
        <taxon>Fungi</taxon>
        <taxon>Dikarya</taxon>
        <taxon>Ascomycota</taxon>
        <taxon>Saccharomycotina</taxon>
        <taxon>Pichiomycetes</taxon>
        <taxon>Pichiales</taxon>
        <taxon>Pichiaceae</taxon>
        <taxon>Ambrosiozyma</taxon>
    </lineage>
</organism>
<evidence type="ECO:0000256" key="1">
    <source>
        <dbReference type="SAM" id="MobiDB-lite"/>
    </source>
</evidence>
<comment type="caution">
    <text evidence="3">The sequence shown here is derived from an EMBL/GenBank/DDBJ whole genome shotgun (WGS) entry which is preliminary data.</text>
</comment>
<feature type="domain" description="Transcription factor tau subunit sfc3/Tfc3 C-terminal" evidence="2">
    <location>
        <begin position="354"/>
        <end position="511"/>
    </location>
</feature>
<evidence type="ECO:0000313" key="3">
    <source>
        <dbReference type="EMBL" id="GMG40303.1"/>
    </source>
</evidence>
<dbReference type="InterPro" id="IPR046488">
    <property type="entry name" value="Sfc3/Tfc3_C"/>
</dbReference>
<proteinExistence type="predicted"/>
<feature type="compositionally biased region" description="Basic and acidic residues" evidence="1">
    <location>
        <begin position="51"/>
        <end position="60"/>
    </location>
</feature>
<dbReference type="AlphaFoldDB" id="A0A9W6Z1H7"/>
<keyword evidence="4" id="KW-1185">Reference proteome</keyword>
<gene>
    <name evidence="3" type="ORF">Amon01_000607200</name>
</gene>
<dbReference type="Proteomes" id="UP001165063">
    <property type="component" value="Unassembled WGS sequence"/>
</dbReference>
<name>A0A9W6Z1H7_AMBMO</name>
<feature type="compositionally biased region" description="Basic and acidic residues" evidence="1">
    <location>
        <begin position="276"/>
        <end position="285"/>
    </location>
</feature>
<feature type="domain" description="Transcription factor tau subunit sfc3/Tfc3 C-terminal" evidence="2">
    <location>
        <begin position="513"/>
        <end position="708"/>
    </location>
</feature>
<dbReference type="Pfam" id="PF20222">
    <property type="entry name" value="DUF6581"/>
    <property type="match status" value="2"/>
</dbReference>
<evidence type="ECO:0000313" key="4">
    <source>
        <dbReference type="Proteomes" id="UP001165063"/>
    </source>
</evidence>
<dbReference type="EMBL" id="BSXU01003661">
    <property type="protein sequence ID" value="GMG40303.1"/>
    <property type="molecule type" value="Genomic_DNA"/>
</dbReference>
<evidence type="ECO:0000259" key="2">
    <source>
        <dbReference type="Pfam" id="PF20222"/>
    </source>
</evidence>
<protein>
    <submittedName>
        <fullName evidence="3">Unnamed protein product</fullName>
    </submittedName>
</protein>
<dbReference type="OrthoDB" id="68020at2759"/>
<feature type="region of interest" description="Disordered" evidence="1">
    <location>
        <begin position="251"/>
        <end position="317"/>
    </location>
</feature>
<feature type="compositionally biased region" description="Polar residues" evidence="1">
    <location>
        <begin position="61"/>
        <end position="70"/>
    </location>
</feature>
<feature type="region of interest" description="Disordered" evidence="1">
    <location>
        <begin position="49"/>
        <end position="70"/>
    </location>
</feature>
<accession>A0A9W6Z1H7</accession>
<reference evidence="3" key="1">
    <citation type="submission" date="2023-04" db="EMBL/GenBank/DDBJ databases">
        <title>Ambrosiozyma monospora NBRC 1965.</title>
        <authorList>
            <person name="Ichikawa N."/>
            <person name="Sato H."/>
            <person name="Tonouchi N."/>
        </authorList>
    </citation>
    <scope>NUCLEOTIDE SEQUENCE</scope>
    <source>
        <strain evidence="3">NBRC 1965</strain>
    </source>
</reference>
<sequence>MRSLLRGTKLSTTLELSAPNFEELQHLTAVSEQVLGQEEPIQIGQIVRDINPSEKDKNSDDGNNSTIGDISMDNITITQVDLDYGPTKRREALVELVNEERCLVVNVNLQTRISERMKVKYTVDRRTIKSDARKVAAKGLVSLGTYTSPPPHNNIDLMLIKSVINPPTDDDFARIDAQYSDNRAFPPKQIENKVDIENVHFFKVPTIPRDRRSDPDFKAKRFIESSKAQERLNKGKESKLDGRVKSLIDPELLIQMKNSKPLPAPKPKKRVQQAQKPKDVNEPIQDKSGSFSTDNPEHNDKQSQKRRRKRKAASIDEDDVVQKVMAERKRKVQSKKKRRITMVGARRSRLNIGLQNKDVMVLIRCVIILQSLSRKSIIDWHKLDEYFCKKYHPDIMRRAWPRYKKTVGYRVLERTRRLWEKILVDAIEKGQVSVQDLLAGDLKKMMGVWKSADTSKFSSKDFELVKDYDENMKDKIFQPFAPLASQDNFRDWLSKLDRTAQLAATPFMYPCVDKFDSEQAKRLFGTMAGEVYTNALSQLEDMKAIAYLGDRSKIKFMLTERLMAVIDVKFKESLFRNAARFMEILEEAKSVNKGIILSTLSPDGAFISIFNCFAYNQIEVTRIDQKPPKLDTYTTKSQERTLLECDFIISKCKSPDESSKIVSVPLPTGTPCSRIWIDLQGDFNKKLFFKSVATIMRIIVFYPGVTLNVLLNKLAPFLENFEVKVLLDWLVAKNAIIAGPHTGYWVNQHWYAVFGYESFDN</sequence>